<dbReference type="InterPro" id="IPR003598">
    <property type="entry name" value="Ig_sub2"/>
</dbReference>
<dbReference type="AlphaFoldDB" id="A0AAV2JAM7"/>
<dbReference type="InterPro" id="IPR013106">
    <property type="entry name" value="Ig_V-set"/>
</dbReference>
<dbReference type="Pfam" id="PF07686">
    <property type="entry name" value="V-set"/>
    <property type="match status" value="1"/>
</dbReference>
<keyword evidence="8" id="KW-0393">Immunoglobulin domain</keyword>
<keyword evidence="5 9" id="KW-0472">Membrane</keyword>
<evidence type="ECO:0000256" key="4">
    <source>
        <dbReference type="ARBA" id="ARBA00022989"/>
    </source>
</evidence>
<dbReference type="PANTHER" id="PTHR11973:SF18">
    <property type="entry name" value="CELL SURFACE GLYCOPROTEIN MUC18"/>
    <property type="match status" value="1"/>
</dbReference>
<dbReference type="InterPro" id="IPR036179">
    <property type="entry name" value="Ig-like_dom_sf"/>
</dbReference>
<dbReference type="Pfam" id="PF08205">
    <property type="entry name" value="C2-set_2"/>
    <property type="match status" value="1"/>
</dbReference>
<accession>A0AAV2JAM7</accession>
<dbReference type="InterPro" id="IPR003599">
    <property type="entry name" value="Ig_sub"/>
</dbReference>
<keyword evidence="4 9" id="KW-1133">Transmembrane helix</keyword>
<evidence type="ECO:0000313" key="12">
    <source>
        <dbReference type="Proteomes" id="UP001497482"/>
    </source>
</evidence>
<feature type="domain" description="Ig-like" evidence="10">
    <location>
        <begin position="395"/>
        <end position="474"/>
    </location>
</feature>
<keyword evidence="3" id="KW-0677">Repeat</keyword>
<dbReference type="InterPro" id="IPR013783">
    <property type="entry name" value="Ig-like_fold"/>
</dbReference>
<evidence type="ECO:0000256" key="7">
    <source>
        <dbReference type="ARBA" id="ARBA00023180"/>
    </source>
</evidence>
<dbReference type="InterPro" id="IPR013162">
    <property type="entry name" value="CD80_C2-set"/>
</dbReference>
<keyword evidence="2 9" id="KW-0812">Transmembrane</keyword>
<evidence type="ECO:0000256" key="8">
    <source>
        <dbReference type="ARBA" id="ARBA00023319"/>
    </source>
</evidence>
<dbReference type="SMART" id="SM00408">
    <property type="entry name" value="IGc2"/>
    <property type="match status" value="4"/>
</dbReference>
<evidence type="ECO:0000256" key="2">
    <source>
        <dbReference type="ARBA" id="ARBA00022692"/>
    </source>
</evidence>
<feature type="domain" description="Ig-like" evidence="10">
    <location>
        <begin position="303"/>
        <end position="390"/>
    </location>
</feature>
<sequence>MFVSLPLQLSCPVLGGGGDMGQTCSRLVSVPVLQVCVCPCAVGLKLSLCCRFVSVPVLQVCVCPCAVVWCRLELSVQDSVEVLLGAPALVPCDFSFSDSQGPPFVMLQWFVRSPGNRSRSRIFYGDGELQLVDNNTEYSERVEVSSGQNHSLLTIRDARLSDHQREFFCQVNGLAAGSAEGKSTLRVYAPPEAPVIEAVPHGISVTEDQPAKVAVCEAQNGFPKPNITWYKNGEQLETSPGEVKFLVLHWRASSGLFTVQNTLMVRVVKETRDAVFSCRVSFMVPGGVRSLVSSTINVTVHYPTSMVELWTESPPGLLREGDTVELRCQGDGHPPPTFIFTREQQPDVPLDSRGDVLVLSSVSRKDSGLYQCRPGNPHNSSEVKGEVQLTVHYLDSAVVVPAETEIMLRGEDLTATCNALSSLQTSTVWYKEGRVVGSGPSLLLQDASYHTAGEYVCEVTVPTLPSLHTQSRVHILVHGSPQIQSPEQDLQLEHPTGRVLNLSCEAQGSPPPAVTWSLPPGQIFEEVLSRSSSHSSLSVVSLWVRADFTAVCNASNELGSDARIYTVSAVPMVTSPAAFSPAEGSGVFIVVIILGLLLLAVLGSIIYFLHKKNRLLCGRSGKQSITKEKSSSKEIVVEMKTEESVLLKAVNGDKKTPTEQ</sequence>
<keyword evidence="12" id="KW-1185">Reference proteome</keyword>
<evidence type="ECO:0000259" key="10">
    <source>
        <dbReference type="PROSITE" id="PS50835"/>
    </source>
</evidence>
<dbReference type="GO" id="GO:0005886">
    <property type="term" value="C:plasma membrane"/>
    <property type="evidence" value="ECO:0007669"/>
    <property type="project" value="TreeGrafter"/>
</dbReference>
<dbReference type="GO" id="GO:0005055">
    <property type="term" value="F:laminin receptor activity"/>
    <property type="evidence" value="ECO:0007669"/>
    <property type="project" value="TreeGrafter"/>
</dbReference>
<evidence type="ECO:0000256" key="6">
    <source>
        <dbReference type="ARBA" id="ARBA00023157"/>
    </source>
</evidence>
<keyword evidence="6" id="KW-1015">Disulfide bond</keyword>
<dbReference type="Gene3D" id="2.60.40.10">
    <property type="entry name" value="Immunoglobulins"/>
    <property type="match status" value="5"/>
</dbReference>
<comment type="subcellular location">
    <subcellularLocation>
        <location evidence="1">Membrane</location>
        <topology evidence="1">Single-pass type I membrane protein</topology>
    </subcellularLocation>
</comment>
<dbReference type="SMART" id="SM00409">
    <property type="entry name" value="IG"/>
    <property type="match status" value="4"/>
</dbReference>
<dbReference type="Proteomes" id="UP001497482">
    <property type="component" value="Chromosome 11"/>
</dbReference>
<proteinExistence type="predicted"/>
<organism evidence="11 12">
    <name type="scientific">Knipowitschia caucasica</name>
    <name type="common">Caucasian dwarf goby</name>
    <name type="synonym">Pomatoschistus caucasicus</name>
    <dbReference type="NCBI Taxonomy" id="637954"/>
    <lineage>
        <taxon>Eukaryota</taxon>
        <taxon>Metazoa</taxon>
        <taxon>Chordata</taxon>
        <taxon>Craniata</taxon>
        <taxon>Vertebrata</taxon>
        <taxon>Euteleostomi</taxon>
        <taxon>Actinopterygii</taxon>
        <taxon>Neopterygii</taxon>
        <taxon>Teleostei</taxon>
        <taxon>Neoteleostei</taxon>
        <taxon>Acanthomorphata</taxon>
        <taxon>Gobiaria</taxon>
        <taxon>Gobiiformes</taxon>
        <taxon>Gobioidei</taxon>
        <taxon>Gobiidae</taxon>
        <taxon>Gobiinae</taxon>
        <taxon>Knipowitschia</taxon>
    </lineage>
</organism>
<evidence type="ECO:0000313" key="11">
    <source>
        <dbReference type="EMBL" id="CAL1572817.1"/>
    </source>
</evidence>
<evidence type="ECO:0000256" key="5">
    <source>
        <dbReference type="ARBA" id="ARBA00023136"/>
    </source>
</evidence>
<reference evidence="11 12" key="1">
    <citation type="submission" date="2024-04" db="EMBL/GenBank/DDBJ databases">
        <authorList>
            <person name="Waldvogel A.-M."/>
            <person name="Schoenle A."/>
        </authorList>
    </citation>
    <scope>NUCLEOTIDE SEQUENCE [LARGE SCALE GENOMIC DNA]</scope>
</reference>
<protein>
    <recommendedName>
        <fullName evidence="10">Ig-like domain-containing protein</fullName>
    </recommendedName>
</protein>
<dbReference type="InterPro" id="IPR007110">
    <property type="entry name" value="Ig-like_dom"/>
</dbReference>
<dbReference type="InterPro" id="IPR051116">
    <property type="entry name" value="Surface_Rcpt/Adhesion_Mol"/>
</dbReference>
<evidence type="ECO:0000256" key="1">
    <source>
        <dbReference type="ARBA" id="ARBA00004479"/>
    </source>
</evidence>
<dbReference type="SUPFAM" id="SSF48726">
    <property type="entry name" value="Immunoglobulin"/>
    <property type="match status" value="5"/>
</dbReference>
<feature type="domain" description="Ig-like" evidence="10">
    <location>
        <begin position="194"/>
        <end position="299"/>
    </location>
</feature>
<feature type="transmembrane region" description="Helical" evidence="9">
    <location>
        <begin position="586"/>
        <end position="609"/>
    </location>
</feature>
<dbReference type="EMBL" id="OZ035833">
    <property type="protein sequence ID" value="CAL1572817.1"/>
    <property type="molecule type" value="Genomic_DNA"/>
</dbReference>
<dbReference type="Pfam" id="PF13895">
    <property type="entry name" value="Ig_2"/>
    <property type="match status" value="2"/>
</dbReference>
<feature type="domain" description="Ig-like" evidence="10">
    <location>
        <begin position="56"/>
        <end position="186"/>
    </location>
</feature>
<gene>
    <name evidence="11" type="ORF">KC01_LOCUS4819</name>
</gene>
<feature type="domain" description="Ig-like" evidence="10">
    <location>
        <begin position="481"/>
        <end position="568"/>
    </location>
</feature>
<name>A0AAV2JAM7_KNICA</name>
<dbReference type="PROSITE" id="PS50835">
    <property type="entry name" value="IG_LIKE"/>
    <property type="match status" value="5"/>
</dbReference>
<dbReference type="PANTHER" id="PTHR11973">
    <property type="entry name" value="CELL SURFACE GLYCOPROTEIN MUC18-RELATED"/>
    <property type="match status" value="1"/>
</dbReference>
<evidence type="ECO:0000256" key="3">
    <source>
        <dbReference type="ARBA" id="ARBA00022737"/>
    </source>
</evidence>
<evidence type="ECO:0000256" key="9">
    <source>
        <dbReference type="SAM" id="Phobius"/>
    </source>
</evidence>
<keyword evidence="7" id="KW-0325">Glycoprotein</keyword>